<dbReference type="PANTHER" id="PTHR47099">
    <property type="entry name" value="METHYLCOBAMIDE:COM METHYLTRANSFERASE MTBA"/>
    <property type="match status" value="1"/>
</dbReference>
<evidence type="ECO:0000259" key="1">
    <source>
        <dbReference type="Pfam" id="PF01208"/>
    </source>
</evidence>
<dbReference type="SUPFAM" id="SSF51726">
    <property type="entry name" value="UROD/MetE-like"/>
    <property type="match status" value="1"/>
</dbReference>
<reference evidence="2" key="1">
    <citation type="journal article" date="2020" name="mSystems">
        <title>Genome- and Community-Level Interaction Insights into Carbon Utilization and Element Cycling Functions of Hydrothermarchaeota in Hydrothermal Sediment.</title>
        <authorList>
            <person name="Zhou Z."/>
            <person name="Liu Y."/>
            <person name="Xu W."/>
            <person name="Pan J."/>
            <person name="Luo Z.H."/>
            <person name="Li M."/>
        </authorList>
    </citation>
    <scope>NUCLEOTIDE SEQUENCE [LARGE SCALE GENOMIC DNA]</scope>
    <source>
        <strain evidence="2">SpSt-12</strain>
    </source>
</reference>
<dbReference type="InterPro" id="IPR000257">
    <property type="entry name" value="Uroporphyrinogen_deCOase"/>
</dbReference>
<dbReference type="InterPro" id="IPR052024">
    <property type="entry name" value="Methanogen_methyltrans"/>
</dbReference>
<sequence length="419" mass="47353">MDEKALKMMEERRQRIEDVINGKEPDRVPITAATAVWHGAYAGYTTHEVLFDFGKCKNAWLKVARDFDFDTFTVIAGLEGMIYTVAFLEQPDISASARFILGPTHLALQDVYSRWPGYELEKNAHPQFIGKEIMNVSEYDQFIENPLDFINRVAMPRINRRLSNLGSAEYNAALAKFGAEVAKFGAFMADVSGELAKLGYPTFPMSWAYAPLDFISDFLRDIKNMVMDLYRYPDKVKEAVKAIKPLIVKAAEVSAPPKEIRKAIFGTEIVECFFPLHLNEYLNPKLYNEFYWPSLNEVFKEVVKMGQTPFVLFEGKHDAHLETLLEAPKGKVVGVFEKTDPRKVREVLGNHVILVSGPPNSLLISGTPQKVEDFMKNLLEDCKEGGMMIWPGVDGGLSRDAKPENVKAMVEAVKKYGKY</sequence>
<evidence type="ECO:0000313" key="2">
    <source>
        <dbReference type="EMBL" id="HET21321.1"/>
    </source>
</evidence>
<gene>
    <name evidence="2" type="ORF">ENN70_04405</name>
</gene>
<feature type="domain" description="Uroporphyrinogen decarboxylase (URO-D)" evidence="1">
    <location>
        <begin position="209"/>
        <end position="416"/>
    </location>
</feature>
<protein>
    <recommendedName>
        <fullName evidence="1">Uroporphyrinogen decarboxylase (URO-D) domain-containing protein</fullName>
    </recommendedName>
</protein>
<dbReference type="AlphaFoldDB" id="A0A7C2NBA5"/>
<dbReference type="Gene3D" id="3.20.20.210">
    <property type="match status" value="1"/>
</dbReference>
<dbReference type="Pfam" id="PF01208">
    <property type="entry name" value="URO-D"/>
    <property type="match status" value="1"/>
</dbReference>
<dbReference type="GO" id="GO:0004853">
    <property type="term" value="F:uroporphyrinogen decarboxylase activity"/>
    <property type="evidence" value="ECO:0007669"/>
    <property type="project" value="InterPro"/>
</dbReference>
<dbReference type="PANTHER" id="PTHR47099:SF1">
    <property type="entry name" value="METHYLCOBAMIDE:COM METHYLTRANSFERASE MTBA"/>
    <property type="match status" value="1"/>
</dbReference>
<dbReference type="GO" id="GO:0006779">
    <property type="term" value="P:porphyrin-containing compound biosynthetic process"/>
    <property type="evidence" value="ECO:0007669"/>
    <property type="project" value="InterPro"/>
</dbReference>
<proteinExistence type="predicted"/>
<organism evidence="2">
    <name type="scientific">Archaeoglobus fulgidus</name>
    <dbReference type="NCBI Taxonomy" id="2234"/>
    <lineage>
        <taxon>Archaea</taxon>
        <taxon>Methanobacteriati</taxon>
        <taxon>Methanobacteriota</taxon>
        <taxon>Archaeoglobi</taxon>
        <taxon>Archaeoglobales</taxon>
        <taxon>Archaeoglobaceae</taxon>
        <taxon>Archaeoglobus</taxon>
    </lineage>
</organism>
<accession>A0A7C2NBA5</accession>
<dbReference type="EMBL" id="DSCQ01000054">
    <property type="protein sequence ID" value="HET21321.1"/>
    <property type="molecule type" value="Genomic_DNA"/>
</dbReference>
<dbReference type="InterPro" id="IPR038071">
    <property type="entry name" value="UROD/MetE-like_sf"/>
</dbReference>
<name>A0A7C2NBA5_ARCFL</name>
<comment type="caution">
    <text evidence="2">The sequence shown here is derived from an EMBL/GenBank/DDBJ whole genome shotgun (WGS) entry which is preliminary data.</text>
</comment>